<keyword evidence="3" id="KW-1185">Reference proteome</keyword>
<dbReference type="WBParaSite" id="TCONS_00012713.p1">
    <property type="protein sequence ID" value="TCONS_00012713.p1"/>
    <property type="gene ID" value="XLOC_008378"/>
</dbReference>
<feature type="coiled-coil region" evidence="1">
    <location>
        <begin position="249"/>
        <end position="511"/>
    </location>
</feature>
<feature type="region of interest" description="Disordered" evidence="2">
    <location>
        <begin position="26"/>
        <end position="77"/>
    </location>
</feature>
<dbReference type="Proteomes" id="UP000035681">
    <property type="component" value="Unplaced"/>
</dbReference>
<feature type="compositionally biased region" description="Acidic residues" evidence="2">
    <location>
        <begin position="28"/>
        <end position="50"/>
    </location>
</feature>
<feature type="region of interest" description="Disordered" evidence="2">
    <location>
        <begin position="98"/>
        <end position="136"/>
    </location>
</feature>
<organism evidence="3 4">
    <name type="scientific">Strongyloides stercoralis</name>
    <name type="common">Threadworm</name>
    <dbReference type="NCBI Taxonomy" id="6248"/>
    <lineage>
        <taxon>Eukaryota</taxon>
        <taxon>Metazoa</taxon>
        <taxon>Ecdysozoa</taxon>
        <taxon>Nematoda</taxon>
        <taxon>Chromadorea</taxon>
        <taxon>Rhabditida</taxon>
        <taxon>Tylenchina</taxon>
        <taxon>Panagrolaimomorpha</taxon>
        <taxon>Strongyloidoidea</taxon>
        <taxon>Strongyloididae</taxon>
        <taxon>Strongyloides</taxon>
    </lineage>
</organism>
<name>A0AAF5DHC7_STRER</name>
<feature type="coiled-coil region" evidence="1">
    <location>
        <begin position="655"/>
        <end position="710"/>
    </location>
</feature>
<evidence type="ECO:0000313" key="4">
    <source>
        <dbReference type="WBParaSite" id="TCONS_00012713.p1"/>
    </source>
</evidence>
<feature type="compositionally biased region" description="Polar residues" evidence="2">
    <location>
        <begin position="51"/>
        <end position="62"/>
    </location>
</feature>
<accession>A0AAF5DHC7</accession>
<proteinExistence type="predicted"/>
<evidence type="ECO:0000256" key="2">
    <source>
        <dbReference type="SAM" id="MobiDB-lite"/>
    </source>
</evidence>
<keyword evidence="1" id="KW-0175">Coiled coil</keyword>
<dbReference type="AlphaFoldDB" id="A0AAF5DHC7"/>
<sequence length="724" mass="83596">MNFGWASKMAKNALLQAQQKIDQVLEITPEEEEGNVAAVVDDDDDDDDDNNSSQKDINNCSENDNEDEGKCKDVVKSDDDKSLLVFTPSDSWHVCRSENTVVESEPNPSRDEDTPGTMLNLDSSPSTISPNHDSASVTRESINYVKDNGDNELWEGNISSPERKNNEHFETDTVASSDIEIIKQADEWSSISGPVHNDNFTIVQNRIDNVLNQVANSSEQVKEMDTIIKNMTIQIDMRDNRISELTSLSKKGENEIGILKQKIKILEKELKDYNLVKKGNIENEKLINELKEEGMKLSEKLGQKDKEIKKLKTLNQENSVIKIEFQQLTEKADDLTKALTIKNNEIKNIVNRYEEESKNDKNEINNLRKEVESLKQSWHCKENMYETRMCDIEDYKNHLEEERKNVKKLKERLKESQFENEELKSKLQARAEQAVHDNIDLTNTIAEMEDKYKAIITSFENEKEQLLDKVSTTDKLLSEKEFLYKSLEKRYQSEKNKSNVLEKKVKDVENILILIPGVMNEFVKGCTLNKTIDVINDNLTQMDNIISILQKDITLLNKKYDLAKERKNAIMNVEQNMGIINNENVNTLNTVFNTTNIDNNDSLDDKHEENDERSLSPIRIDWYIEGSCKNCDNMYKYVNDIKELADTSLSNKRTIISLKEELNEIKENYTKLNEKEMENKVLLDEALQMLGEKIEIIEELKQDFIDLEAQHKQTMFDLLQKMSG</sequence>
<feature type="compositionally biased region" description="Basic and acidic residues" evidence="2">
    <location>
        <begin position="68"/>
        <end position="77"/>
    </location>
</feature>
<protein>
    <submittedName>
        <fullName evidence="4">TATA element modulatory factor 1 TATA binding domain-containing protein</fullName>
    </submittedName>
</protein>
<evidence type="ECO:0000313" key="3">
    <source>
        <dbReference type="Proteomes" id="UP000035681"/>
    </source>
</evidence>
<reference evidence="4" key="1">
    <citation type="submission" date="2024-02" db="UniProtKB">
        <authorList>
            <consortium name="WormBaseParasite"/>
        </authorList>
    </citation>
    <scope>IDENTIFICATION</scope>
</reference>
<feature type="compositionally biased region" description="Polar residues" evidence="2">
    <location>
        <begin position="120"/>
        <end position="136"/>
    </location>
</feature>
<evidence type="ECO:0000256" key="1">
    <source>
        <dbReference type="SAM" id="Coils"/>
    </source>
</evidence>